<feature type="region of interest" description="Disordered" evidence="1">
    <location>
        <begin position="1"/>
        <end position="29"/>
    </location>
</feature>
<keyword evidence="2" id="KW-1133">Transmembrane helix</keyword>
<evidence type="ECO:0000256" key="1">
    <source>
        <dbReference type="SAM" id="MobiDB-lite"/>
    </source>
</evidence>
<dbReference type="EMBL" id="CAICTM010000334">
    <property type="protein sequence ID" value="CAB9508144.1"/>
    <property type="molecule type" value="Genomic_DNA"/>
</dbReference>
<reference evidence="3" key="1">
    <citation type="submission" date="2020-06" db="EMBL/GenBank/DDBJ databases">
        <authorList>
            <consortium name="Plant Systems Biology data submission"/>
        </authorList>
    </citation>
    <scope>NUCLEOTIDE SEQUENCE</scope>
    <source>
        <strain evidence="3">D6</strain>
    </source>
</reference>
<gene>
    <name evidence="3" type="ORF">SEMRO_335_G120060.1</name>
</gene>
<evidence type="ECO:0000313" key="4">
    <source>
        <dbReference type="Proteomes" id="UP001153069"/>
    </source>
</evidence>
<keyword evidence="4" id="KW-1185">Reference proteome</keyword>
<comment type="caution">
    <text evidence="3">The sequence shown here is derived from an EMBL/GenBank/DDBJ whole genome shotgun (WGS) entry which is preliminary data.</text>
</comment>
<sequence>MPSFRQFSSGGQSSHLHTPEATPLRKRENDSFASPEAPLLWRQSLQPATGGLHNTSTSYSPSMAASSSHFADVNFVHSSRRRGRYDNRQGAQFWVPWVMRGILASPLIVVMMWLAFVAIRHPREAQTVKNNNSYGMPRVLQQKHPENKILHPFLASHHQKNSANDHPIPVYVPMGASQNDQQLQQEFTQMVQNSGLQQPPQYMIPMSQAHKTLMKESQSTQQQQFQQYSQQGQLQMNIPMQQAQPQIMAGQNMMQLTQQQPGHGWNNLRGGGKKHAKPHKLQQQDVPPQSAAQPKIFYYEPNQAIVQGQLQAPTVVYDEHGNEIELASLVTGVTELFIEPPLLADLPMFGASQPINGNRRMMAASNSTNSTLPHLLGPPPLEMKIKTPESWGQSTSQDQSIIVCTVAVMALLVGALSARRLRARSYLSSCIENESLEDDVAFDSAYTVTGGDSYNTFGWKGDLEKFDV</sequence>
<dbReference type="AlphaFoldDB" id="A0A9N8DY64"/>
<dbReference type="Proteomes" id="UP001153069">
    <property type="component" value="Unassembled WGS sequence"/>
</dbReference>
<name>A0A9N8DY64_9STRA</name>
<organism evidence="3 4">
    <name type="scientific">Seminavis robusta</name>
    <dbReference type="NCBI Taxonomy" id="568900"/>
    <lineage>
        <taxon>Eukaryota</taxon>
        <taxon>Sar</taxon>
        <taxon>Stramenopiles</taxon>
        <taxon>Ochrophyta</taxon>
        <taxon>Bacillariophyta</taxon>
        <taxon>Bacillariophyceae</taxon>
        <taxon>Bacillariophycidae</taxon>
        <taxon>Naviculales</taxon>
        <taxon>Naviculaceae</taxon>
        <taxon>Seminavis</taxon>
    </lineage>
</organism>
<dbReference type="OrthoDB" id="49431at2759"/>
<keyword evidence="2" id="KW-0472">Membrane</keyword>
<proteinExistence type="predicted"/>
<accession>A0A9N8DY64</accession>
<evidence type="ECO:0000313" key="3">
    <source>
        <dbReference type="EMBL" id="CAB9508144.1"/>
    </source>
</evidence>
<keyword evidence="2" id="KW-0812">Transmembrane</keyword>
<feature type="compositionally biased region" description="Low complexity" evidence="1">
    <location>
        <begin position="1"/>
        <end position="14"/>
    </location>
</feature>
<evidence type="ECO:0000256" key="2">
    <source>
        <dbReference type="SAM" id="Phobius"/>
    </source>
</evidence>
<protein>
    <submittedName>
        <fullName evidence="3">Uncharacterized protein</fullName>
    </submittedName>
</protein>
<feature type="transmembrane region" description="Helical" evidence="2">
    <location>
        <begin position="97"/>
        <end position="119"/>
    </location>
</feature>